<keyword evidence="11" id="KW-0238">DNA-binding</keyword>
<gene>
    <name evidence="15" type="ORF">SAMN04488503_0119</name>
</gene>
<evidence type="ECO:0000256" key="7">
    <source>
        <dbReference type="ARBA" id="ARBA00022723"/>
    </source>
</evidence>
<evidence type="ECO:0000256" key="10">
    <source>
        <dbReference type="ARBA" id="ARBA00023015"/>
    </source>
</evidence>
<keyword evidence="16" id="KW-1185">Reference proteome</keyword>
<evidence type="ECO:0000256" key="4">
    <source>
        <dbReference type="ARBA" id="ARBA00020910"/>
    </source>
</evidence>
<feature type="binding site" evidence="13">
    <location>
        <position position="109"/>
    </location>
    <ligand>
        <name>Zn(2+)</name>
        <dbReference type="ChEBI" id="CHEBI:29105"/>
    </ligand>
</feature>
<evidence type="ECO:0000313" key="16">
    <source>
        <dbReference type="Proteomes" id="UP000198324"/>
    </source>
</evidence>
<comment type="subunit">
    <text evidence="3">Homodimer.</text>
</comment>
<dbReference type="PANTHER" id="PTHR33202:SF7">
    <property type="entry name" value="FERRIC UPTAKE REGULATION PROTEIN"/>
    <property type="match status" value="1"/>
</dbReference>
<comment type="cofactor">
    <cofactor evidence="14">
        <name>Mn(2+)</name>
        <dbReference type="ChEBI" id="CHEBI:29035"/>
    </cofactor>
    <cofactor evidence="14">
        <name>Fe(2+)</name>
        <dbReference type="ChEBI" id="CHEBI:29033"/>
    </cofactor>
    <text evidence="14">Binds 1 Mn(2+) or Fe(2+) ion per subunit.</text>
</comment>
<dbReference type="InterPro" id="IPR043135">
    <property type="entry name" value="Fur_C"/>
</dbReference>
<dbReference type="SUPFAM" id="SSF46785">
    <property type="entry name" value="Winged helix' DNA-binding domain"/>
    <property type="match status" value="1"/>
</dbReference>
<dbReference type="InterPro" id="IPR036390">
    <property type="entry name" value="WH_DNA-bd_sf"/>
</dbReference>
<feature type="binding site" evidence="13">
    <location>
        <position position="106"/>
    </location>
    <ligand>
        <name>Zn(2+)</name>
        <dbReference type="ChEBI" id="CHEBI:29105"/>
    </ligand>
</feature>
<feature type="binding site" evidence="13">
    <location>
        <position position="149"/>
    </location>
    <ligand>
        <name>Zn(2+)</name>
        <dbReference type="ChEBI" id="CHEBI:29105"/>
    </ligand>
</feature>
<keyword evidence="5" id="KW-0963">Cytoplasm</keyword>
<keyword evidence="7 13" id="KW-0479">Metal-binding</keyword>
<organism evidence="15 16">
    <name type="scientific">Humidesulfovibrio mexicanus</name>
    <dbReference type="NCBI Taxonomy" id="147047"/>
    <lineage>
        <taxon>Bacteria</taxon>
        <taxon>Pseudomonadati</taxon>
        <taxon>Thermodesulfobacteriota</taxon>
        <taxon>Desulfovibrionia</taxon>
        <taxon>Desulfovibrionales</taxon>
        <taxon>Desulfovibrionaceae</taxon>
        <taxon>Humidesulfovibrio</taxon>
    </lineage>
</organism>
<keyword evidence="9 14" id="KW-0408">Iron</keyword>
<dbReference type="Gene3D" id="1.10.10.10">
    <property type="entry name" value="Winged helix-like DNA-binding domain superfamily/Winged helix DNA-binding domain"/>
    <property type="match status" value="1"/>
</dbReference>
<evidence type="ECO:0000256" key="14">
    <source>
        <dbReference type="PIRSR" id="PIRSR602481-2"/>
    </source>
</evidence>
<comment type="similarity">
    <text evidence="2">Belongs to the Fur family.</text>
</comment>
<accession>A0A239D5X9</accession>
<feature type="binding site" evidence="14">
    <location>
        <position position="138"/>
    </location>
    <ligand>
        <name>Fe cation</name>
        <dbReference type="ChEBI" id="CHEBI:24875"/>
    </ligand>
</feature>
<protein>
    <recommendedName>
        <fullName evidence="4">Ferric uptake regulation protein</fullName>
    </recommendedName>
</protein>
<evidence type="ECO:0000256" key="8">
    <source>
        <dbReference type="ARBA" id="ARBA00022833"/>
    </source>
</evidence>
<sequence>MRQKPDSSQRLTPHQAFTSYLQEHRLKITPQRRLILDIFLLEPGHVSSEELYAKVKRRDASIGQATVYRTLKLLAGCGLAEAVSFADGITRYEPHFGAEHHDHLICEVCGRTIEIMDPVIETRQVELAEKYGFTLARHRMDLYGLCPKCRSKAPA</sequence>
<dbReference type="GO" id="GO:0008270">
    <property type="term" value="F:zinc ion binding"/>
    <property type="evidence" value="ECO:0007669"/>
    <property type="project" value="TreeGrafter"/>
</dbReference>
<dbReference type="RefSeq" id="WP_089275614.1">
    <property type="nucleotide sequence ID" value="NZ_FZOC01000011.1"/>
</dbReference>
<dbReference type="GO" id="GO:0045892">
    <property type="term" value="P:negative regulation of DNA-templated transcription"/>
    <property type="evidence" value="ECO:0007669"/>
    <property type="project" value="TreeGrafter"/>
</dbReference>
<evidence type="ECO:0000313" key="15">
    <source>
        <dbReference type="EMBL" id="SNS27428.1"/>
    </source>
</evidence>
<keyword evidence="6" id="KW-0678">Repressor</keyword>
<dbReference type="Pfam" id="PF01475">
    <property type="entry name" value="FUR"/>
    <property type="match status" value="1"/>
</dbReference>
<dbReference type="InterPro" id="IPR036388">
    <property type="entry name" value="WH-like_DNA-bd_sf"/>
</dbReference>
<dbReference type="GO" id="GO:0000976">
    <property type="term" value="F:transcription cis-regulatory region binding"/>
    <property type="evidence" value="ECO:0007669"/>
    <property type="project" value="TreeGrafter"/>
</dbReference>
<evidence type="ECO:0000256" key="12">
    <source>
        <dbReference type="ARBA" id="ARBA00023163"/>
    </source>
</evidence>
<name>A0A239D5X9_9BACT</name>
<dbReference type="FunFam" id="3.30.1490.190:FF:000001">
    <property type="entry name" value="Ferric uptake regulation protein"/>
    <property type="match status" value="1"/>
</dbReference>
<dbReference type="GO" id="GO:0005737">
    <property type="term" value="C:cytoplasm"/>
    <property type="evidence" value="ECO:0007669"/>
    <property type="project" value="UniProtKB-SubCell"/>
</dbReference>
<evidence type="ECO:0000256" key="5">
    <source>
        <dbReference type="ARBA" id="ARBA00022490"/>
    </source>
</evidence>
<feature type="binding site" evidence="14">
    <location>
        <position position="121"/>
    </location>
    <ligand>
        <name>Fe cation</name>
        <dbReference type="ChEBI" id="CHEBI:24875"/>
    </ligand>
</feature>
<evidence type="ECO:0000256" key="13">
    <source>
        <dbReference type="PIRSR" id="PIRSR602481-1"/>
    </source>
</evidence>
<dbReference type="AlphaFoldDB" id="A0A239D5X9"/>
<dbReference type="EMBL" id="FZOC01000011">
    <property type="protein sequence ID" value="SNS27428.1"/>
    <property type="molecule type" value="Genomic_DNA"/>
</dbReference>
<dbReference type="OrthoDB" id="8659436at2"/>
<dbReference type="GO" id="GO:0003700">
    <property type="term" value="F:DNA-binding transcription factor activity"/>
    <property type="evidence" value="ECO:0007669"/>
    <property type="project" value="InterPro"/>
</dbReference>
<proteinExistence type="inferred from homology"/>
<evidence type="ECO:0000256" key="3">
    <source>
        <dbReference type="ARBA" id="ARBA00011738"/>
    </source>
</evidence>
<reference evidence="15 16" key="1">
    <citation type="submission" date="2017-06" db="EMBL/GenBank/DDBJ databases">
        <authorList>
            <person name="Kim H.J."/>
            <person name="Triplett B.A."/>
        </authorList>
    </citation>
    <scope>NUCLEOTIDE SEQUENCE [LARGE SCALE GENOMIC DNA]</scope>
    <source>
        <strain evidence="15 16">DSM 13116</strain>
    </source>
</reference>
<feature type="binding site" evidence="14">
    <location>
        <position position="100"/>
    </location>
    <ligand>
        <name>Fe cation</name>
        <dbReference type="ChEBI" id="CHEBI:24875"/>
    </ligand>
</feature>
<dbReference type="Proteomes" id="UP000198324">
    <property type="component" value="Unassembled WGS sequence"/>
</dbReference>
<dbReference type="CDD" id="cd07153">
    <property type="entry name" value="Fur_like"/>
    <property type="match status" value="1"/>
</dbReference>
<comment type="subcellular location">
    <subcellularLocation>
        <location evidence="1">Cytoplasm</location>
    </subcellularLocation>
</comment>
<evidence type="ECO:0000256" key="6">
    <source>
        <dbReference type="ARBA" id="ARBA00022491"/>
    </source>
</evidence>
<keyword evidence="8 13" id="KW-0862">Zinc</keyword>
<dbReference type="InterPro" id="IPR002481">
    <property type="entry name" value="FUR"/>
</dbReference>
<dbReference type="GO" id="GO:1900376">
    <property type="term" value="P:regulation of secondary metabolite biosynthetic process"/>
    <property type="evidence" value="ECO:0007669"/>
    <property type="project" value="TreeGrafter"/>
</dbReference>
<comment type="cofactor">
    <cofactor evidence="13">
        <name>Zn(2+)</name>
        <dbReference type="ChEBI" id="CHEBI:29105"/>
    </cofactor>
    <text evidence="13">Binds 1 zinc ion per subunit.</text>
</comment>
<evidence type="ECO:0000256" key="2">
    <source>
        <dbReference type="ARBA" id="ARBA00007957"/>
    </source>
</evidence>
<feature type="binding site" evidence="14">
    <location>
        <position position="102"/>
    </location>
    <ligand>
        <name>Fe cation</name>
        <dbReference type="ChEBI" id="CHEBI:24875"/>
    </ligand>
</feature>
<dbReference type="Gene3D" id="3.30.1490.190">
    <property type="match status" value="1"/>
</dbReference>
<evidence type="ECO:0000256" key="1">
    <source>
        <dbReference type="ARBA" id="ARBA00004496"/>
    </source>
</evidence>
<evidence type="ECO:0000256" key="9">
    <source>
        <dbReference type="ARBA" id="ARBA00023004"/>
    </source>
</evidence>
<evidence type="ECO:0000256" key="11">
    <source>
        <dbReference type="ARBA" id="ARBA00023125"/>
    </source>
</evidence>
<dbReference type="PANTHER" id="PTHR33202">
    <property type="entry name" value="ZINC UPTAKE REGULATION PROTEIN"/>
    <property type="match status" value="1"/>
</dbReference>
<keyword evidence="10" id="KW-0805">Transcription regulation</keyword>
<feature type="binding site" evidence="13">
    <location>
        <position position="146"/>
    </location>
    <ligand>
        <name>Zn(2+)</name>
        <dbReference type="ChEBI" id="CHEBI:29105"/>
    </ligand>
</feature>
<keyword evidence="12" id="KW-0804">Transcription</keyword>